<name>A0A7W7Q068_9PSEU</name>
<evidence type="ECO:0000256" key="1">
    <source>
        <dbReference type="SAM" id="MobiDB-lite"/>
    </source>
</evidence>
<keyword evidence="4" id="KW-1185">Reference proteome</keyword>
<feature type="transmembrane region" description="Helical" evidence="2">
    <location>
        <begin position="41"/>
        <end position="61"/>
    </location>
</feature>
<keyword evidence="2" id="KW-0812">Transmembrane</keyword>
<feature type="region of interest" description="Disordered" evidence="1">
    <location>
        <begin position="157"/>
        <end position="177"/>
    </location>
</feature>
<gene>
    <name evidence="3" type="ORF">FHR82_000780</name>
</gene>
<keyword evidence="2" id="KW-1133">Transmembrane helix</keyword>
<evidence type="ECO:0000313" key="3">
    <source>
        <dbReference type="EMBL" id="MBB4904570.1"/>
    </source>
</evidence>
<comment type="caution">
    <text evidence="3">The sequence shown here is derived from an EMBL/GenBank/DDBJ whole genome shotgun (WGS) entry which is preliminary data.</text>
</comment>
<dbReference type="Proteomes" id="UP000520767">
    <property type="component" value="Unassembled WGS sequence"/>
</dbReference>
<protein>
    <submittedName>
        <fullName evidence="3">Uncharacterized protein</fullName>
    </submittedName>
</protein>
<accession>A0A7W7Q068</accession>
<sequence>MDIEKLIKDTFTAHEHDVPDDDTVLAAAQQRIDRRRTVSRPLAVAAGVAALTLAAVTVVALNRSAPADNVAAPADEVQAEPAIADLRMPFSLGWLPPGSVDYRVQRVNVVATQDDPDTPLYGGEYMLTVTANGQNLNVNVQHFPMASVDEVAVRSRPGNPVTINGQRGVESSDAGGPGGYELYVPHPDGGAMYVHVLTEFPYTAPAQQLVDVGRRVAQNLRYPGNTTVTPSFGLRDLPGGMRICAFDVGKPFDPSPLGSALSTGYELGTCTTMPPIRLSTANAPRGDPGQPTQGHPTRYVNENGHHSLWVLDAVNDAPILIAGSVPLTDLYDIANRLVLPR</sequence>
<evidence type="ECO:0000313" key="4">
    <source>
        <dbReference type="Proteomes" id="UP000520767"/>
    </source>
</evidence>
<organism evidence="3 4">
    <name type="scientific">Actinophytocola algeriensis</name>
    <dbReference type="NCBI Taxonomy" id="1768010"/>
    <lineage>
        <taxon>Bacteria</taxon>
        <taxon>Bacillati</taxon>
        <taxon>Actinomycetota</taxon>
        <taxon>Actinomycetes</taxon>
        <taxon>Pseudonocardiales</taxon>
        <taxon>Pseudonocardiaceae</taxon>
    </lineage>
</organism>
<keyword evidence="2" id="KW-0472">Membrane</keyword>
<dbReference type="RefSeq" id="WP_184808803.1">
    <property type="nucleotide sequence ID" value="NZ_JACHJQ010000001.1"/>
</dbReference>
<dbReference type="EMBL" id="JACHJQ010000001">
    <property type="protein sequence ID" value="MBB4904570.1"/>
    <property type="molecule type" value="Genomic_DNA"/>
</dbReference>
<dbReference type="AlphaFoldDB" id="A0A7W7Q068"/>
<reference evidence="3 4" key="1">
    <citation type="submission" date="2020-08" db="EMBL/GenBank/DDBJ databases">
        <title>Genomic Encyclopedia of Type Strains, Phase III (KMG-III): the genomes of soil and plant-associated and newly described type strains.</title>
        <authorList>
            <person name="Whitman W."/>
        </authorList>
    </citation>
    <scope>NUCLEOTIDE SEQUENCE [LARGE SCALE GENOMIC DNA]</scope>
    <source>
        <strain evidence="3 4">CECT 8960</strain>
    </source>
</reference>
<evidence type="ECO:0000256" key="2">
    <source>
        <dbReference type="SAM" id="Phobius"/>
    </source>
</evidence>
<proteinExistence type="predicted"/>